<dbReference type="PANTHER" id="PTHR13026">
    <property type="entry name" value="NNP-1 PROTEIN NOVEL NUCLEAR PROTEIN 1 NOP52"/>
    <property type="match status" value="1"/>
</dbReference>
<dbReference type="GO" id="GO:0006364">
    <property type="term" value="P:rRNA processing"/>
    <property type="evidence" value="ECO:0007669"/>
    <property type="project" value="UniProtKB-KW"/>
</dbReference>
<evidence type="ECO:0000256" key="2">
    <source>
        <dbReference type="ARBA" id="ARBA00006374"/>
    </source>
</evidence>
<sequence length="555" mass="61800">MKNINGPSLITRLASCNKSVRDKTVDILLTKWLPTQTQIDNDDMKKLWKGLFYCVWHSDKVPVQAALIDRLSSVLPSLHLPLSLHYLSVFLLTIRREWTGIDALRLDKFYLLIRRFLHYFFVVLRKCCWDIEVLKKLMGVLIDNSLLADDKFQGNGVSYHIVSIFVDELRSFLPLKKEVLEELFVPFVSVLGKVKDKVLVGKIKSCVFDVLSNSGSRLLEMKKSGEDEDSGDDVVVLGTIGLVMGYSTKFFEMGSSEECCQGNRKVLFRLHEDFLKLEKDLASSGVVVSIPEVSVDDDAEVPTLVPIVNEMEVDAAGEGVSEGSAKKVLKKCKKSDKEEKVKKPKKKKRKNAESISIDTEEGSIVSANGDSSVEEQNSVSNLVSFHEFVISNLQMQFEKVAAEVGMDGTVESSCGLQNGAVNGTIHKKRKRAKSGSNGQQSQTPEPNNQVDAEGLTAKSAEKSEKKVRFSMKSNLVWKPQSPLPPQSLRIPPSVTPRGSALKKGVAPGPVREMPIAIRKAKQRSKSPKKARKVIKIETLMLRGLLHCIVFFVFCF</sequence>
<dbReference type="EMBL" id="JANJYI010000008">
    <property type="protein sequence ID" value="KAK2639112.1"/>
    <property type="molecule type" value="Genomic_DNA"/>
</dbReference>
<evidence type="ECO:0000313" key="6">
    <source>
        <dbReference type="EMBL" id="KAK2639112.1"/>
    </source>
</evidence>
<protein>
    <recommendedName>
        <fullName evidence="8">Ribosomal RNA processing 1</fullName>
    </recommendedName>
</protein>
<feature type="region of interest" description="Disordered" evidence="5">
    <location>
        <begin position="413"/>
        <end position="463"/>
    </location>
</feature>
<gene>
    <name evidence="6" type="ORF">Ddye_026907</name>
</gene>
<evidence type="ECO:0000256" key="3">
    <source>
        <dbReference type="ARBA" id="ARBA00022552"/>
    </source>
</evidence>
<accession>A0AAD9TN27</accession>
<keyword evidence="3" id="KW-0698">rRNA processing</keyword>
<evidence type="ECO:0000256" key="4">
    <source>
        <dbReference type="ARBA" id="ARBA00023242"/>
    </source>
</evidence>
<dbReference type="GO" id="GO:0005634">
    <property type="term" value="C:nucleus"/>
    <property type="evidence" value="ECO:0007669"/>
    <property type="project" value="UniProtKB-SubCell"/>
</dbReference>
<keyword evidence="4" id="KW-0539">Nucleus</keyword>
<feature type="compositionally biased region" description="Polar residues" evidence="5">
    <location>
        <begin position="434"/>
        <end position="450"/>
    </location>
</feature>
<reference evidence="6" key="1">
    <citation type="journal article" date="2023" name="Plant J.">
        <title>Genome sequences and population genomics provide insights into the demographic history, inbreeding, and mutation load of two 'living fossil' tree species of Dipteronia.</title>
        <authorList>
            <person name="Feng Y."/>
            <person name="Comes H.P."/>
            <person name="Chen J."/>
            <person name="Zhu S."/>
            <person name="Lu R."/>
            <person name="Zhang X."/>
            <person name="Li P."/>
            <person name="Qiu J."/>
            <person name="Olsen K.M."/>
            <person name="Qiu Y."/>
        </authorList>
    </citation>
    <scope>NUCLEOTIDE SEQUENCE</scope>
    <source>
        <strain evidence="6">KIB01</strain>
    </source>
</reference>
<evidence type="ECO:0000256" key="5">
    <source>
        <dbReference type="SAM" id="MobiDB-lite"/>
    </source>
</evidence>
<dbReference type="InterPro" id="IPR010301">
    <property type="entry name" value="RRP1"/>
</dbReference>
<comment type="subcellular location">
    <subcellularLocation>
        <location evidence="1">Nucleus</location>
    </subcellularLocation>
</comment>
<dbReference type="Proteomes" id="UP001280121">
    <property type="component" value="Unassembled WGS sequence"/>
</dbReference>
<feature type="region of interest" description="Disordered" evidence="5">
    <location>
        <begin position="480"/>
        <end position="507"/>
    </location>
</feature>
<comment type="similarity">
    <text evidence="2">Belongs to the RRP1 family.</text>
</comment>
<evidence type="ECO:0008006" key="8">
    <source>
        <dbReference type="Google" id="ProtNLM"/>
    </source>
</evidence>
<comment type="caution">
    <text evidence="6">The sequence shown here is derived from an EMBL/GenBank/DDBJ whole genome shotgun (WGS) entry which is preliminary data.</text>
</comment>
<dbReference type="PANTHER" id="PTHR13026:SF0">
    <property type="entry name" value="RIBOSOMAL RNA PROCESSING 1B"/>
    <property type="match status" value="1"/>
</dbReference>
<dbReference type="AlphaFoldDB" id="A0AAD9TN27"/>
<dbReference type="Pfam" id="PF05997">
    <property type="entry name" value="Nop52"/>
    <property type="match status" value="1"/>
</dbReference>
<evidence type="ECO:0000313" key="7">
    <source>
        <dbReference type="Proteomes" id="UP001280121"/>
    </source>
</evidence>
<dbReference type="GO" id="GO:0030688">
    <property type="term" value="C:preribosome, small subunit precursor"/>
    <property type="evidence" value="ECO:0007669"/>
    <property type="project" value="InterPro"/>
</dbReference>
<organism evidence="6 7">
    <name type="scientific">Dipteronia dyeriana</name>
    <dbReference type="NCBI Taxonomy" id="168575"/>
    <lineage>
        <taxon>Eukaryota</taxon>
        <taxon>Viridiplantae</taxon>
        <taxon>Streptophyta</taxon>
        <taxon>Embryophyta</taxon>
        <taxon>Tracheophyta</taxon>
        <taxon>Spermatophyta</taxon>
        <taxon>Magnoliopsida</taxon>
        <taxon>eudicotyledons</taxon>
        <taxon>Gunneridae</taxon>
        <taxon>Pentapetalae</taxon>
        <taxon>rosids</taxon>
        <taxon>malvids</taxon>
        <taxon>Sapindales</taxon>
        <taxon>Sapindaceae</taxon>
        <taxon>Hippocastanoideae</taxon>
        <taxon>Acereae</taxon>
        <taxon>Dipteronia</taxon>
    </lineage>
</organism>
<keyword evidence="7" id="KW-1185">Reference proteome</keyword>
<evidence type="ECO:0000256" key="1">
    <source>
        <dbReference type="ARBA" id="ARBA00004123"/>
    </source>
</evidence>
<proteinExistence type="inferred from homology"/>
<name>A0AAD9TN27_9ROSI</name>